<accession>A0A4Y2A067</accession>
<organism evidence="1 2">
    <name type="scientific">Araneus ventricosus</name>
    <name type="common">Orbweaver spider</name>
    <name type="synonym">Epeira ventricosa</name>
    <dbReference type="NCBI Taxonomy" id="182803"/>
    <lineage>
        <taxon>Eukaryota</taxon>
        <taxon>Metazoa</taxon>
        <taxon>Ecdysozoa</taxon>
        <taxon>Arthropoda</taxon>
        <taxon>Chelicerata</taxon>
        <taxon>Arachnida</taxon>
        <taxon>Araneae</taxon>
        <taxon>Araneomorphae</taxon>
        <taxon>Entelegynae</taxon>
        <taxon>Araneoidea</taxon>
        <taxon>Araneidae</taxon>
        <taxon>Araneus</taxon>
    </lineage>
</organism>
<dbReference type="AlphaFoldDB" id="A0A4Y2A067"/>
<keyword evidence="2" id="KW-1185">Reference proteome</keyword>
<protein>
    <submittedName>
        <fullName evidence="1">Uncharacterized protein</fullName>
    </submittedName>
</protein>
<proteinExistence type="predicted"/>
<dbReference type="EMBL" id="BGPR01000002">
    <property type="protein sequence ID" value="GBL72947.1"/>
    <property type="molecule type" value="Genomic_DNA"/>
</dbReference>
<name>A0A4Y2A067_ARAVE</name>
<dbReference type="OrthoDB" id="6449041at2759"/>
<evidence type="ECO:0000313" key="2">
    <source>
        <dbReference type="Proteomes" id="UP000499080"/>
    </source>
</evidence>
<dbReference type="Proteomes" id="UP000499080">
    <property type="component" value="Unassembled WGS sequence"/>
</dbReference>
<evidence type="ECO:0000313" key="1">
    <source>
        <dbReference type="EMBL" id="GBL72947.1"/>
    </source>
</evidence>
<comment type="caution">
    <text evidence="1">The sequence shown here is derived from an EMBL/GenBank/DDBJ whole genome shotgun (WGS) entry which is preliminary data.</text>
</comment>
<sequence length="182" mass="21025">MGWNLTNAAVCVETCEYGIVPRVLNKHMNWYQVMVKHITFGLFVKEMNALRYELVVLPFWCLCDGCTGKRDQYRHMNLACELESTFKNIWTRKVQYVFLDETTGRSKKCHCIKESLHLVHMIQYISQRKASCDGNKLNDVSIKEEADLLSHFHMTRPLPEHAVALLCTLFPGGIEKITVKAT</sequence>
<gene>
    <name evidence="1" type="ORF">AVEN_128129_1</name>
</gene>
<reference evidence="1 2" key="1">
    <citation type="journal article" date="2019" name="Sci. Rep.">
        <title>Orb-weaving spider Araneus ventricosus genome elucidates the spidroin gene catalogue.</title>
        <authorList>
            <person name="Kono N."/>
            <person name="Nakamura H."/>
            <person name="Ohtoshi R."/>
            <person name="Moran D.A.P."/>
            <person name="Shinohara A."/>
            <person name="Yoshida Y."/>
            <person name="Fujiwara M."/>
            <person name="Mori M."/>
            <person name="Tomita M."/>
            <person name="Arakawa K."/>
        </authorList>
    </citation>
    <scope>NUCLEOTIDE SEQUENCE [LARGE SCALE GENOMIC DNA]</scope>
</reference>